<dbReference type="SUPFAM" id="SSF56784">
    <property type="entry name" value="HAD-like"/>
    <property type="match status" value="1"/>
</dbReference>
<accession>A0A6N8U735</accession>
<dbReference type="PANTHER" id="PTHR12598">
    <property type="entry name" value="COPPER HOMEOSTASIS PROTEIN CUTC"/>
    <property type="match status" value="1"/>
</dbReference>
<evidence type="ECO:0000313" key="3">
    <source>
        <dbReference type="EMBL" id="MXQ72533.1"/>
    </source>
</evidence>
<dbReference type="SFLD" id="SFLDG01129">
    <property type="entry name" value="C1.5:_HAD__Beta-PGM__Phosphata"/>
    <property type="match status" value="1"/>
</dbReference>
<dbReference type="GO" id="GO:0016787">
    <property type="term" value="F:hydrolase activity"/>
    <property type="evidence" value="ECO:0007669"/>
    <property type="project" value="UniProtKB-KW"/>
</dbReference>
<organism evidence="3 4">
    <name type="scientific">Copranaerobaculum intestinale</name>
    <dbReference type="NCBI Taxonomy" id="2692629"/>
    <lineage>
        <taxon>Bacteria</taxon>
        <taxon>Bacillati</taxon>
        <taxon>Bacillota</taxon>
        <taxon>Erysipelotrichia</taxon>
        <taxon>Erysipelotrichales</taxon>
        <taxon>Erysipelotrichaceae</taxon>
        <taxon>Copranaerobaculum</taxon>
    </lineage>
</organism>
<evidence type="ECO:0000256" key="1">
    <source>
        <dbReference type="ARBA" id="ARBA00007768"/>
    </source>
</evidence>
<dbReference type="InterPro" id="IPR023198">
    <property type="entry name" value="PGP-like_dom2"/>
</dbReference>
<keyword evidence="2" id="KW-0963">Cytoplasm</keyword>
<reference evidence="3 4" key="2">
    <citation type="submission" date="2020-01" db="EMBL/GenBank/DDBJ databases">
        <title>Clostridiaceae sp. nov. isolated from the gut of human by culturomics.</title>
        <authorList>
            <person name="Chang Y."/>
        </authorList>
    </citation>
    <scope>NUCLEOTIDE SEQUENCE [LARGE SCALE GENOMIC DNA]</scope>
    <source>
        <strain evidence="3 4">DONG20-135</strain>
    </source>
</reference>
<dbReference type="Pfam" id="PF13419">
    <property type="entry name" value="HAD_2"/>
    <property type="match status" value="1"/>
</dbReference>
<dbReference type="SFLD" id="SFLDS00003">
    <property type="entry name" value="Haloacid_Dehalogenase"/>
    <property type="match status" value="1"/>
</dbReference>
<dbReference type="EMBL" id="WUUQ01000001">
    <property type="protein sequence ID" value="MXQ72533.1"/>
    <property type="molecule type" value="Genomic_DNA"/>
</dbReference>
<dbReference type="Pfam" id="PF03932">
    <property type="entry name" value="CutC"/>
    <property type="match status" value="1"/>
</dbReference>
<dbReference type="InterPro" id="IPR041492">
    <property type="entry name" value="HAD_2"/>
</dbReference>
<dbReference type="Gene3D" id="1.10.150.240">
    <property type="entry name" value="Putative phosphatase, domain 2"/>
    <property type="match status" value="1"/>
</dbReference>
<dbReference type="InterPro" id="IPR005627">
    <property type="entry name" value="CutC-like"/>
</dbReference>
<reference evidence="3 4" key="1">
    <citation type="submission" date="2019-12" db="EMBL/GenBank/DDBJ databases">
        <authorList>
            <person name="Yang R."/>
        </authorList>
    </citation>
    <scope>NUCLEOTIDE SEQUENCE [LARGE SCALE GENOMIC DNA]</scope>
    <source>
        <strain evidence="3 4">DONG20-135</strain>
    </source>
</reference>
<name>A0A6N8U735_9FIRM</name>
<comment type="caution">
    <text evidence="2">Once thought to be involved in copper homeostasis, experiments in E.coli have shown this is not the case.</text>
</comment>
<dbReference type="InterPro" id="IPR036412">
    <property type="entry name" value="HAD-like_sf"/>
</dbReference>
<keyword evidence="4" id="KW-1185">Reference proteome</keyword>
<protein>
    <recommendedName>
        <fullName evidence="2">PF03932 family protein CutC</fullName>
    </recommendedName>
</protein>
<sequence>MNKYVLEVCCGSVSDCVRAEAGGADRIELNSALYMGGLTPSAAAVRLAKQKVHIPIIAMVRPRGAGFAYHDTEQEVMLAEAKELLEAGADGIAFGFLHKDCTIHKEATKAMTSLIHSYHKEAVFHRAFDCVNDPFQSIEVLISLKIDRVLTSGLQHKAIEGLDLIKELQYRYGKQIEILAGSGVQAENALHILRVSGVSQIHSSCKSWNFDPTTSSNGVTYGYADAPHEMDYDSVSASKAIDIKAAIAVPETIHYQHVLFDIDGTLLDNTYSVITSLQDTLRLILKREYSEAELSFCLGITGKQALHQLGCPDVDEAQRIWDEELQKYLHTVTVFTGITETVKKLHNLGIRLGIVSSKTRSEFEHEMRNYEMMPYFDTVILADDTLKHKPNPDPILAYLEKTGADPFNTVYVGDSIYDMQCADAAKVGKLLALWGSQLNTCELADGCLQKPADLFAHL</sequence>
<dbReference type="InterPro" id="IPR006439">
    <property type="entry name" value="HAD-SF_hydro_IA"/>
</dbReference>
<dbReference type="Gene3D" id="3.40.50.1000">
    <property type="entry name" value="HAD superfamily/HAD-like"/>
    <property type="match status" value="1"/>
</dbReference>
<proteinExistence type="inferred from homology"/>
<comment type="subcellular location">
    <subcellularLocation>
        <location evidence="2">Cytoplasm</location>
    </subcellularLocation>
</comment>
<dbReference type="Proteomes" id="UP000434036">
    <property type="component" value="Unassembled WGS sequence"/>
</dbReference>
<dbReference type="GO" id="GO:0005737">
    <property type="term" value="C:cytoplasm"/>
    <property type="evidence" value="ECO:0007669"/>
    <property type="project" value="UniProtKB-SubCell"/>
</dbReference>
<dbReference type="PANTHER" id="PTHR12598:SF0">
    <property type="entry name" value="COPPER HOMEOSTASIS PROTEIN CUTC HOMOLOG"/>
    <property type="match status" value="1"/>
</dbReference>
<dbReference type="RefSeq" id="WP_160624025.1">
    <property type="nucleotide sequence ID" value="NZ_WUUQ01000001.1"/>
</dbReference>
<dbReference type="GO" id="GO:0005507">
    <property type="term" value="F:copper ion binding"/>
    <property type="evidence" value="ECO:0007669"/>
    <property type="project" value="TreeGrafter"/>
</dbReference>
<comment type="caution">
    <text evidence="3">The sequence shown here is derived from an EMBL/GenBank/DDBJ whole genome shotgun (WGS) entry which is preliminary data.</text>
</comment>
<dbReference type="InterPro" id="IPR023214">
    <property type="entry name" value="HAD_sf"/>
</dbReference>
<dbReference type="NCBIfam" id="TIGR01549">
    <property type="entry name" value="HAD-SF-IA-v1"/>
    <property type="match status" value="1"/>
</dbReference>
<evidence type="ECO:0000313" key="4">
    <source>
        <dbReference type="Proteomes" id="UP000434036"/>
    </source>
</evidence>
<comment type="similarity">
    <text evidence="1 2">Belongs to the CutC family.</text>
</comment>
<dbReference type="SUPFAM" id="SSF110395">
    <property type="entry name" value="CutC-like"/>
    <property type="match status" value="1"/>
</dbReference>
<dbReference type="HAMAP" id="MF_00795">
    <property type="entry name" value="CutC"/>
    <property type="match status" value="1"/>
</dbReference>
<dbReference type="AlphaFoldDB" id="A0A6N8U735"/>
<dbReference type="Gene3D" id="3.20.20.380">
    <property type="entry name" value="Copper homeostasis (CutC) domain"/>
    <property type="match status" value="1"/>
</dbReference>
<keyword evidence="3" id="KW-0378">Hydrolase</keyword>
<dbReference type="InterPro" id="IPR036822">
    <property type="entry name" value="CutC-like_dom_sf"/>
</dbReference>
<gene>
    <name evidence="2" type="primary">cutC</name>
    <name evidence="3" type="ORF">GSF08_01065</name>
</gene>
<evidence type="ECO:0000256" key="2">
    <source>
        <dbReference type="HAMAP-Rule" id="MF_00795"/>
    </source>
</evidence>